<dbReference type="STRING" id="436010.A0A166GW48"/>
<proteinExistence type="predicted"/>
<dbReference type="OrthoDB" id="3253416at2759"/>
<reference evidence="2 3" key="1">
    <citation type="journal article" date="2016" name="Mol. Biol. Evol.">
        <title>Comparative Genomics of Early-Diverging Mushroom-Forming Fungi Provides Insights into the Origins of Lignocellulose Decay Capabilities.</title>
        <authorList>
            <person name="Nagy L.G."/>
            <person name="Riley R."/>
            <person name="Tritt A."/>
            <person name="Adam C."/>
            <person name="Daum C."/>
            <person name="Floudas D."/>
            <person name="Sun H."/>
            <person name="Yadav J.S."/>
            <person name="Pangilinan J."/>
            <person name="Larsson K.H."/>
            <person name="Matsuura K."/>
            <person name="Barry K."/>
            <person name="Labutti K."/>
            <person name="Kuo R."/>
            <person name="Ohm R.A."/>
            <person name="Bhattacharya S.S."/>
            <person name="Shirouzu T."/>
            <person name="Yoshinaga Y."/>
            <person name="Martin F.M."/>
            <person name="Grigoriev I.V."/>
            <person name="Hibbett D.S."/>
        </authorList>
    </citation>
    <scope>NUCLEOTIDE SEQUENCE [LARGE SCALE GENOMIC DNA]</scope>
    <source>
        <strain evidence="2 3">CBS 109695</strain>
    </source>
</reference>
<dbReference type="Proteomes" id="UP000076532">
    <property type="component" value="Unassembled WGS sequence"/>
</dbReference>
<evidence type="ECO:0000313" key="3">
    <source>
        <dbReference type="Proteomes" id="UP000076532"/>
    </source>
</evidence>
<feature type="region of interest" description="Disordered" evidence="1">
    <location>
        <begin position="355"/>
        <end position="406"/>
    </location>
</feature>
<gene>
    <name evidence="2" type="ORF">FIBSPDRAFT_893590</name>
</gene>
<feature type="compositionally biased region" description="Low complexity" evidence="1">
    <location>
        <begin position="384"/>
        <end position="395"/>
    </location>
</feature>
<dbReference type="EMBL" id="KV417574">
    <property type="protein sequence ID" value="KZP18226.1"/>
    <property type="molecule type" value="Genomic_DNA"/>
</dbReference>
<evidence type="ECO:0000256" key="1">
    <source>
        <dbReference type="SAM" id="MobiDB-lite"/>
    </source>
</evidence>
<accession>A0A166GW48</accession>
<keyword evidence="3" id="KW-1185">Reference proteome</keyword>
<dbReference type="AlphaFoldDB" id="A0A166GW48"/>
<sequence length="420" mass="46938">MVYHGSALTARARARKQQLPRKKKVIKLTAEARKQLTAEQRFKRQAFDADVARIWQRCRKECEELGIKHHKPLRKCLDAVYLGAKISRQTQKTSPWRAYVSAIVKQTNDARQPAESKVNALTISKTHGEKYRNTPAATIQQYVNDLEEAKMDKSLGRRVSTKSKAMDIHHTFEDIQTSLMSLDARVGIRAMVMLVRSGSDYNHDPLSFFSDDATSTFLPKVYGIDVQDLLTRFEGYSVAGGTLAGMASTYKQRVQAAKSELSAKLRMGLRAVTGEPKAKMFYKTFFRDITLKYDVVLRNWPHKQLKAPGSMGNSLPAMIKLLDLVNSGEIFFEIVDEEELQQLIEEEDEKISGGEVEVATRKTRKDAGLKRRLVAADDTDESGSDSGDGPQAAASKKARKSTAKPIKTAYKSASVVVDSD</sequence>
<name>A0A166GW48_9AGAM</name>
<evidence type="ECO:0000313" key="2">
    <source>
        <dbReference type="EMBL" id="KZP18226.1"/>
    </source>
</evidence>
<protein>
    <submittedName>
        <fullName evidence="2">Uncharacterized protein</fullName>
    </submittedName>
</protein>
<organism evidence="2 3">
    <name type="scientific">Athelia psychrophila</name>
    <dbReference type="NCBI Taxonomy" id="1759441"/>
    <lineage>
        <taxon>Eukaryota</taxon>
        <taxon>Fungi</taxon>
        <taxon>Dikarya</taxon>
        <taxon>Basidiomycota</taxon>
        <taxon>Agaricomycotina</taxon>
        <taxon>Agaricomycetes</taxon>
        <taxon>Agaricomycetidae</taxon>
        <taxon>Atheliales</taxon>
        <taxon>Atheliaceae</taxon>
        <taxon>Athelia</taxon>
    </lineage>
</organism>